<dbReference type="InterPro" id="IPR050807">
    <property type="entry name" value="TransReg_Diox_bact_type"/>
</dbReference>
<dbReference type="InterPro" id="IPR001387">
    <property type="entry name" value="Cro/C1-type_HTH"/>
</dbReference>
<dbReference type="PANTHER" id="PTHR46797:SF25">
    <property type="entry name" value="TRANSCRIPTIONAL REGULATOR"/>
    <property type="match status" value="1"/>
</dbReference>
<dbReference type="Pfam" id="PF12844">
    <property type="entry name" value="HTH_19"/>
    <property type="match status" value="1"/>
</dbReference>
<keyword evidence="1 2" id="KW-0238">DNA-binding</keyword>
<proteinExistence type="predicted"/>
<dbReference type="GO" id="GO:0003700">
    <property type="term" value="F:DNA-binding transcription factor activity"/>
    <property type="evidence" value="ECO:0007669"/>
    <property type="project" value="TreeGrafter"/>
</dbReference>
<dbReference type="GO" id="GO:0005829">
    <property type="term" value="C:cytosol"/>
    <property type="evidence" value="ECO:0007669"/>
    <property type="project" value="TreeGrafter"/>
</dbReference>
<dbReference type="SUPFAM" id="SSF51182">
    <property type="entry name" value="RmlC-like cupins"/>
    <property type="match status" value="1"/>
</dbReference>
<comment type="caution">
    <text evidence="2">The sequence shown here is derived from an EMBL/GenBank/DDBJ whole genome shotgun (WGS) entry which is preliminary data.</text>
</comment>
<dbReference type="SMART" id="SM00530">
    <property type="entry name" value="HTH_XRE"/>
    <property type="match status" value="1"/>
</dbReference>
<dbReference type="Gene3D" id="1.10.260.40">
    <property type="entry name" value="lambda repressor-like DNA-binding domains"/>
    <property type="match status" value="1"/>
</dbReference>
<gene>
    <name evidence="2" type="ORF">AFK71_03470</name>
</gene>
<dbReference type="CDD" id="cd00093">
    <property type="entry name" value="HTH_XRE"/>
    <property type="match status" value="1"/>
</dbReference>
<name>A0A0L0QT51_VIRPA</name>
<dbReference type="GeneID" id="66869607"/>
<dbReference type="Gene3D" id="2.60.120.10">
    <property type="entry name" value="Jelly Rolls"/>
    <property type="match status" value="1"/>
</dbReference>
<organism evidence="2 3">
    <name type="scientific">Virgibacillus pantothenticus</name>
    <dbReference type="NCBI Taxonomy" id="1473"/>
    <lineage>
        <taxon>Bacteria</taxon>
        <taxon>Bacillati</taxon>
        <taxon>Bacillota</taxon>
        <taxon>Bacilli</taxon>
        <taxon>Bacillales</taxon>
        <taxon>Bacillaceae</taxon>
        <taxon>Virgibacillus</taxon>
    </lineage>
</organism>
<dbReference type="InterPro" id="IPR014710">
    <property type="entry name" value="RmlC-like_jellyroll"/>
</dbReference>
<keyword evidence="3" id="KW-1185">Reference proteome</keyword>
<sequence length="182" mass="20661">MTQTTHIGKKINELRKRKKITLKIISQQTGLSISFLSQLEHGKTSATLESLKKISESLGVNPSYFFSETNEKTRSAITRNIVDTTNLTENRFIYKDLSGGMKDPAFIPNLIILDPGANRGNNFSHKGQEFLYVLEGTLTIEVDDYVDVLQPYDCVFLDSSKPHYWYNKTDKPIKFLCISSTD</sequence>
<dbReference type="PATRIC" id="fig|1473.5.peg.3635"/>
<dbReference type="Pfam" id="PF07883">
    <property type="entry name" value="Cupin_2"/>
    <property type="match status" value="1"/>
</dbReference>
<reference evidence="3" key="1">
    <citation type="submission" date="2015-07" db="EMBL/GenBank/DDBJ databases">
        <title>Fjat-10053 dsm26.</title>
        <authorList>
            <person name="Liu B."/>
            <person name="Wang J."/>
            <person name="Zhu Y."/>
            <person name="Liu G."/>
            <person name="Chen Q."/>
            <person name="Chen Z."/>
            <person name="Lan J."/>
            <person name="Che J."/>
            <person name="Ge C."/>
            <person name="Shi H."/>
            <person name="Pan Z."/>
            <person name="Liu X."/>
        </authorList>
    </citation>
    <scope>NUCLEOTIDE SEQUENCE [LARGE SCALE GENOMIC DNA]</scope>
    <source>
        <strain evidence="3">DSM 26</strain>
    </source>
</reference>
<dbReference type="RefSeq" id="WP_050350159.1">
    <property type="nucleotide sequence ID" value="NZ_BOSN01000005.1"/>
</dbReference>
<dbReference type="CDD" id="cd02209">
    <property type="entry name" value="cupin_XRE_C"/>
    <property type="match status" value="1"/>
</dbReference>
<evidence type="ECO:0000313" key="2">
    <source>
        <dbReference type="EMBL" id="KNE21880.1"/>
    </source>
</evidence>
<dbReference type="EMBL" id="LGTO01000004">
    <property type="protein sequence ID" value="KNE21880.1"/>
    <property type="molecule type" value="Genomic_DNA"/>
</dbReference>
<evidence type="ECO:0000313" key="3">
    <source>
        <dbReference type="Proteomes" id="UP000036780"/>
    </source>
</evidence>
<dbReference type="SUPFAM" id="SSF47413">
    <property type="entry name" value="lambda repressor-like DNA-binding domains"/>
    <property type="match status" value="1"/>
</dbReference>
<dbReference type="InterPro" id="IPR013096">
    <property type="entry name" value="Cupin_2"/>
</dbReference>
<dbReference type="GO" id="GO:0003677">
    <property type="term" value="F:DNA binding"/>
    <property type="evidence" value="ECO:0007669"/>
    <property type="project" value="UniProtKB-KW"/>
</dbReference>
<dbReference type="OrthoDB" id="34624at2"/>
<dbReference type="InterPro" id="IPR010982">
    <property type="entry name" value="Lambda_DNA-bd_dom_sf"/>
</dbReference>
<dbReference type="InterPro" id="IPR011051">
    <property type="entry name" value="RmlC_Cupin_sf"/>
</dbReference>
<dbReference type="PROSITE" id="PS50943">
    <property type="entry name" value="HTH_CROC1"/>
    <property type="match status" value="1"/>
</dbReference>
<dbReference type="Proteomes" id="UP000036780">
    <property type="component" value="Unassembled WGS sequence"/>
</dbReference>
<evidence type="ECO:0000256" key="1">
    <source>
        <dbReference type="ARBA" id="ARBA00023125"/>
    </source>
</evidence>
<protein>
    <submittedName>
        <fullName evidence="2">DNA-binding protein</fullName>
    </submittedName>
</protein>
<accession>A0A0L0QT51</accession>
<dbReference type="PANTHER" id="PTHR46797">
    <property type="entry name" value="HTH-TYPE TRANSCRIPTIONAL REGULATOR"/>
    <property type="match status" value="1"/>
</dbReference>
<dbReference type="AlphaFoldDB" id="A0A0L0QT51"/>